<dbReference type="EMBL" id="CM018042">
    <property type="protein sequence ID" value="KAA8533256.1"/>
    <property type="molecule type" value="Genomic_DNA"/>
</dbReference>
<organism evidence="1 2">
    <name type="scientific">Nyssa sinensis</name>
    <dbReference type="NCBI Taxonomy" id="561372"/>
    <lineage>
        <taxon>Eukaryota</taxon>
        <taxon>Viridiplantae</taxon>
        <taxon>Streptophyta</taxon>
        <taxon>Embryophyta</taxon>
        <taxon>Tracheophyta</taxon>
        <taxon>Spermatophyta</taxon>
        <taxon>Magnoliopsida</taxon>
        <taxon>eudicotyledons</taxon>
        <taxon>Gunneridae</taxon>
        <taxon>Pentapetalae</taxon>
        <taxon>asterids</taxon>
        <taxon>Cornales</taxon>
        <taxon>Nyssaceae</taxon>
        <taxon>Nyssa</taxon>
    </lineage>
</organism>
<proteinExistence type="predicted"/>
<dbReference type="Proteomes" id="UP000325577">
    <property type="component" value="Linkage Group LG19"/>
</dbReference>
<name>A0A5J5ATN6_9ASTE</name>
<keyword evidence="2" id="KW-1185">Reference proteome</keyword>
<gene>
    <name evidence="1" type="ORF">F0562_033211</name>
</gene>
<dbReference type="AlphaFoldDB" id="A0A5J5ATN6"/>
<evidence type="ECO:0000313" key="1">
    <source>
        <dbReference type="EMBL" id="KAA8533256.1"/>
    </source>
</evidence>
<reference evidence="1 2" key="1">
    <citation type="submission" date="2019-09" db="EMBL/GenBank/DDBJ databases">
        <title>A chromosome-level genome assembly of the Chinese tupelo Nyssa sinensis.</title>
        <authorList>
            <person name="Yang X."/>
            <person name="Kang M."/>
            <person name="Yang Y."/>
            <person name="Xiong H."/>
            <person name="Wang M."/>
            <person name="Zhang Z."/>
            <person name="Wang Z."/>
            <person name="Wu H."/>
            <person name="Ma T."/>
            <person name="Liu J."/>
            <person name="Xi Z."/>
        </authorList>
    </citation>
    <scope>NUCLEOTIDE SEQUENCE [LARGE SCALE GENOMIC DNA]</scope>
    <source>
        <strain evidence="1">J267</strain>
        <tissue evidence="1">Leaf</tissue>
    </source>
</reference>
<protein>
    <submittedName>
        <fullName evidence="1">Uncharacterized protein</fullName>
    </submittedName>
</protein>
<accession>A0A5J5ATN6</accession>
<sequence length="121" mass="13859">MKNHGLNRTFINDPESSQRNLNLGSAAAFASLDEGLRAYLVQGDCYTMNRGLQNKEFLDYNGSELVTEAPVHLYDALRFDYEYPCDLMDYPVMDQDTDTIQIIQFTKYISNNTSISYVHRG</sequence>
<evidence type="ECO:0000313" key="2">
    <source>
        <dbReference type="Proteomes" id="UP000325577"/>
    </source>
</evidence>
<dbReference type="OrthoDB" id="10611583at2759"/>